<feature type="domain" description="Band 7" evidence="6">
    <location>
        <begin position="19"/>
        <end position="178"/>
    </location>
</feature>
<protein>
    <recommendedName>
        <fullName evidence="6">Band 7 domain-containing protein</fullName>
    </recommendedName>
</protein>
<keyword evidence="4" id="KW-1133">Transmembrane helix</keyword>
<comment type="similarity">
    <text evidence="2">Belongs to the band 7/mec-2 family.</text>
</comment>
<dbReference type="InterPro" id="IPR018080">
    <property type="entry name" value="Band_7/stomatin-like_CS"/>
</dbReference>
<evidence type="ECO:0000313" key="7">
    <source>
        <dbReference type="EMBL" id="KKD37930.1"/>
    </source>
</evidence>
<accession>A0A0F5YIA4</accession>
<dbReference type="AlphaFoldDB" id="A0A0F5YIA4"/>
<proteinExistence type="inferred from homology"/>
<dbReference type="Pfam" id="PF01145">
    <property type="entry name" value="Band_7"/>
    <property type="match status" value="1"/>
</dbReference>
<dbReference type="InterPro" id="IPR001972">
    <property type="entry name" value="Stomatin_HflK_fam"/>
</dbReference>
<evidence type="ECO:0000256" key="5">
    <source>
        <dbReference type="ARBA" id="ARBA00023136"/>
    </source>
</evidence>
<dbReference type="EMBL" id="LATL02000335">
    <property type="protein sequence ID" value="KKD37930.1"/>
    <property type="molecule type" value="Genomic_DNA"/>
</dbReference>
<comment type="caution">
    <text evidence="7">The sequence shown here is derived from an EMBL/GenBank/DDBJ whole genome shotgun (WGS) entry which is preliminary data.</text>
</comment>
<keyword evidence="3" id="KW-0812">Transmembrane</keyword>
<reference evidence="7 8" key="1">
    <citation type="submission" date="2015-06" db="EMBL/GenBank/DDBJ databases">
        <title>Draft genome assembly of filamentous brackish cyanobacterium Limnoraphis robusta strain CS-951.</title>
        <authorList>
            <person name="Willis A."/>
            <person name="Parks M."/>
            <person name="Burford M.A."/>
        </authorList>
    </citation>
    <scope>NUCLEOTIDE SEQUENCE [LARGE SCALE GENOMIC DNA]</scope>
    <source>
        <strain evidence="7 8">CS-951</strain>
    </source>
</reference>
<dbReference type="InterPro" id="IPR036013">
    <property type="entry name" value="Band_7/SPFH_dom_sf"/>
</dbReference>
<dbReference type="PROSITE" id="PS01270">
    <property type="entry name" value="BAND_7"/>
    <property type="match status" value="1"/>
</dbReference>
<evidence type="ECO:0000256" key="3">
    <source>
        <dbReference type="ARBA" id="ARBA00022692"/>
    </source>
</evidence>
<comment type="subcellular location">
    <subcellularLocation>
        <location evidence="1">Membrane</location>
        <topology evidence="1">Single-pass membrane protein</topology>
    </subcellularLocation>
</comment>
<keyword evidence="5" id="KW-0472">Membrane</keyword>
<dbReference type="OrthoDB" id="9809197at2"/>
<gene>
    <name evidence="7" type="ORF">WN50_11635</name>
</gene>
<dbReference type="CDD" id="cd08829">
    <property type="entry name" value="SPFH_paraslipin"/>
    <property type="match status" value="1"/>
</dbReference>
<dbReference type="SMART" id="SM00244">
    <property type="entry name" value="PHB"/>
    <property type="match status" value="1"/>
</dbReference>
<sequence>MEQFFLLIMLALGGSGLAGAVKIVNQGDEALVETLGRYNGRKLKPGLSFVVPFLDRVAYKETIREQVLDIPPQQCITRDNVSISVDAVVYWRIMDLEKACYKVNNLQAAMENLVRTQIRSEMGQLELDQTFTARTEVNEILLRDLDIATDPWGVKVTRVELRDICPAKAVMDAMELQMSAERQKRAAILKSEGERDSAINSARGHAEAQVLDAEAHQKAMILEAQALRQTQVLKAHATAEALQIITKVLSNDPKAYEALQFLLAQGYMDMGTAIGNSESSKVMFIDPRSIPATIEGMKAIVGDNNLQNSELKKPF</sequence>
<organism evidence="7 8">
    <name type="scientific">Limnoraphis robusta CS-951</name>
    <dbReference type="NCBI Taxonomy" id="1637645"/>
    <lineage>
        <taxon>Bacteria</taxon>
        <taxon>Bacillati</taxon>
        <taxon>Cyanobacteriota</taxon>
        <taxon>Cyanophyceae</taxon>
        <taxon>Oscillatoriophycideae</taxon>
        <taxon>Oscillatoriales</taxon>
        <taxon>Sirenicapillariaceae</taxon>
        <taxon>Limnoraphis</taxon>
    </lineage>
</organism>
<dbReference type="Proteomes" id="UP000033607">
    <property type="component" value="Unassembled WGS sequence"/>
</dbReference>
<evidence type="ECO:0000256" key="4">
    <source>
        <dbReference type="ARBA" id="ARBA00022989"/>
    </source>
</evidence>
<evidence type="ECO:0000256" key="2">
    <source>
        <dbReference type="ARBA" id="ARBA00008164"/>
    </source>
</evidence>
<dbReference type="InterPro" id="IPR001107">
    <property type="entry name" value="Band_7"/>
</dbReference>
<evidence type="ECO:0000256" key="1">
    <source>
        <dbReference type="ARBA" id="ARBA00004167"/>
    </source>
</evidence>
<dbReference type="SUPFAM" id="SSF117892">
    <property type="entry name" value="Band 7/SPFH domain"/>
    <property type="match status" value="1"/>
</dbReference>
<dbReference type="PANTHER" id="PTHR43327">
    <property type="entry name" value="STOMATIN-LIKE PROTEIN 2, MITOCHONDRIAL"/>
    <property type="match status" value="1"/>
</dbReference>
<dbReference type="InterPro" id="IPR050710">
    <property type="entry name" value="Band7/mec-2_domain"/>
</dbReference>
<dbReference type="PANTHER" id="PTHR43327:SF10">
    <property type="entry name" value="STOMATIN-LIKE PROTEIN 2, MITOCHONDRIAL"/>
    <property type="match status" value="1"/>
</dbReference>
<dbReference type="Gene3D" id="3.30.479.30">
    <property type="entry name" value="Band 7 domain"/>
    <property type="match status" value="1"/>
</dbReference>
<evidence type="ECO:0000259" key="6">
    <source>
        <dbReference type="SMART" id="SM00244"/>
    </source>
</evidence>
<evidence type="ECO:0000313" key="8">
    <source>
        <dbReference type="Proteomes" id="UP000033607"/>
    </source>
</evidence>
<dbReference type="RefSeq" id="WP_046278709.1">
    <property type="nucleotide sequence ID" value="NZ_LATL02000335.1"/>
</dbReference>
<dbReference type="GO" id="GO:0005886">
    <property type="term" value="C:plasma membrane"/>
    <property type="evidence" value="ECO:0007669"/>
    <property type="project" value="UniProtKB-ARBA"/>
</dbReference>
<name>A0A0F5YIA4_9CYAN</name>
<dbReference type="PRINTS" id="PR00721">
    <property type="entry name" value="STOMATIN"/>
</dbReference>
<dbReference type="PATRIC" id="fig|1637645.4.peg.6557"/>
<dbReference type="FunFam" id="3.30.479.30:FF:000004">
    <property type="entry name" value="Putative membrane protease family, stomatin"/>
    <property type="match status" value="1"/>
</dbReference>
<dbReference type="GO" id="GO:0098552">
    <property type="term" value="C:side of membrane"/>
    <property type="evidence" value="ECO:0007669"/>
    <property type="project" value="UniProtKB-ARBA"/>
</dbReference>